<feature type="transmembrane region" description="Helical" evidence="1">
    <location>
        <begin position="7"/>
        <end position="27"/>
    </location>
</feature>
<reference evidence="2 3" key="1">
    <citation type="submission" date="2015-11" db="EMBL/GenBank/DDBJ databases">
        <title>Ensifer anhuiense sp. nov., an effective nitrogen fixation bacterium with Glycine soja.</title>
        <authorList>
            <person name="Yan H."/>
            <person name="Chen W."/>
        </authorList>
    </citation>
    <scope>NUCLEOTIDE SEQUENCE [LARGE SCALE GENOMIC DNA]</scope>
    <source>
        <strain evidence="2 3">LMG 7837</strain>
    </source>
</reference>
<organism evidence="2 3">
    <name type="scientific">Sinorhizobium saheli</name>
    <dbReference type="NCBI Taxonomy" id="36856"/>
    <lineage>
        <taxon>Bacteria</taxon>
        <taxon>Pseudomonadati</taxon>
        <taxon>Pseudomonadota</taxon>
        <taxon>Alphaproteobacteria</taxon>
        <taxon>Hyphomicrobiales</taxon>
        <taxon>Rhizobiaceae</taxon>
        <taxon>Sinorhizobium/Ensifer group</taxon>
        <taxon>Sinorhizobium</taxon>
    </lineage>
</organism>
<keyword evidence="1" id="KW-0472">Membrane</keyword>
<evidence type="ECO:0000313" key="3">
    <source>
        <dbReference type="Proteomes" id="UP000078507"/>
    </source>
</evidence>
<dbReference type="Proteomes" id="UP000078507">
    <property type="component" value="Unassembled WGS sequence"/>
</dbReference>
<evidence type="ECO:0000313" key="2">
    <source>
        <dbReference type="EMBL" id="OAP34143.1"/>
    </source>
</evidence>
<feature type="transmembrane region" description="Helical" evidence="1">
    <location>
        <begin position="95"/>
        <end position="120"/>
    </location>
</feature>
<feature type="transmembrane region" description="Helical" evidence="1">
    <location>
        <begin position="33"/>
        <end position="50"/>
    </location>
</feature>
<name>A0A178XH44_SINSA</name>
<evidence type="ECO:0000256" key="1">
    <source>
        <dbReference type="SAM" id="Phobius"/>
    </source>
</evidence>
<keyword evidence="1" id="KW-1133">Transmembrane helix</keyword>
<protein>
    <submittedName>
        <fullName evidence="2">Uncharacterized protein</fullName>
    </submittedName>
</protein>
<feature type="transmembrane region" description="Helical" evidence="1">
    <location>
        <begin position="59"/>
        <end position="83"/>
    </location>
</feature>
<dbReference type="EMBL" id="LNQB01000102">
    <property type="protein sequence ID" value="OAP34143.1"/>
    <property type="molecule type" value="Genomic_DNA"/>
</dbReference>
<gene>
    <name evidence="2" type="ORF">ATB98_22660</name>
</gene>
<keyword evidence="3" id="KW-1185">Reference proteome</keyword>
<accession>A0A178XH44</accession>
<proteinExistence type="predicted"/>
<keyword evidence="1" id="KW-0812">Transmembrane</keyword>
<sequence length="133" mass="15275">MMPYAVLNMVRVFLSYAVMLVFAAWAYQRHFTVGAAALFSLLYVFAFVPLPKVRLWKRLLYITLAVVPLMIVPLVHSAVFYRVGSLNVFWEGVEIMFLAGLLGPQYMVFLLTYVVLEFLIVKKFASTQDRGRI</sequence>
<comment type="caution">
    <text evidence="2">The sequence shown here is derived from an EMBL/GenBank/DDBJ whole genome shotgun (WGS) entry which is preliminary data.</text>
</comment>
<dbReference type="AlphaFoldDB" id="A0A178XH44"/>